<dbReference type="RefSeq" id="WP_377790432.1">
    <property type="nucleotide sequence ID" value="NZ_JBHLYQ010000155.1"/>
</dbReference>
<keyword evidence="14" id="KW-1185">Reference proteome</keyword>
<feature type="compositionally biased region" description="Low complexity" evidence="10">
    <location>
        <begin position="861"/>
        <end position="870"/>
    </location>
</feature>
<dbReference type="InterPro" id="IPR000212">
    <property type="entry name" value="DNA_helicase_UvrD/REP"/>
</dbReference>
<dbReference type="EMBL" id="JBHLYQ010000155">
    <property type="protein sequence ID" value="MFC0082789.1"/>
    <property type="molecule type" value="Genomic_DNA"/>
</dbReference>
<reference evidence="13 14" key="1">
    <citation type="submission" date="2024-09" db="EMBL/GenBank/DDBJ databases">
        <authorList>
            <person name="Sun Q."/>
            <person name="Mori K."/>
        </authorList>
    </citation>
    <scope>NUCLEOTIDE SEQUENCE [LARGE SCALE GENOMIC DNA]</scope>
    <source>
        <strain evidence="13 14">JCM 15389</strain>
    </source>
</reference>
<evidence type="ECO:0000256" key="10">
    <source>
        <dbReference type="SAM" id="MobiDB-lite"/>
    </source>
</evidence>
<dbReference type="InterPro" id="IPR027417">
    <property type="entry name" value="P-loop_NTPase"/>
</dbReference>
<evidence type="ECO:0000313" key="14">
    <source>
        <dbReference type="Proteomes" id="UP001589788"/>
    </source>
</evidence>
<name>A0ABV6C518_9ACTN</name>
<dbReference type="PROSITE" id="PS51198">
    <property type="entry name" value="UVRD_HELICASE_ATP_BIND"/>
    <property type="match status" value="1"/>
</dbReference>
<proteinExistence type="predicted"/>
<dbReference type="SUPFAM" id="SSF52540">
    <property type="entry name" value="P-loop containing nucleoside triphosphate hydrolases"/>
    <property type="match status" value="1"/>
</dbReference>
<feature type="domain" description="UvrD-like helicase C-terminal" evidence="12">
    <location>
        <begin position="472"/>
        <end position="749"/>
    </location>
</feature>
<dbReference type="Gene3D" id="3.40.50.300">
    <property type="entry name" value="P-loop containing nucleotide triphosphate hydrolases"/>
    <property type="match status" value="4"/>
</dbReference>
<dbReference type="Pfam" id="PF00580">
    <property type="entry name" value="UvrD-helicase"/>
    <property type="match status" value="1"/>
</dbReference>
<dbReference type="InterPro" id="IPR014016">
    <property type="entry name" value="UvrD-like_ATP-bd"/>
</dbReference>
<gene>
    <name evidence="13" type="ORF">ACFFRE_11670</name>
</gene>
<dbReference type="Gene3D" id="1.10.486.10">
    <property type="entry name" value="PCRA, domain 4"/>
    <property type="match status" value="1"/>
</dbReference>
<evidence type="ECO:0000256" key="8">
    <source>
        <dbReference type="ARBA" id="ARBA00048988"/>
    </source>
</evidence>
<accession>A0ABV6C518</accession>
<dbReference type="EC" id="5.6.2.4" evidence="7"/>
<evidence type="ECO:0000256" key="7">
    <source>
        <dbReference type="ARBA" id="ARBA00034808"/>
    </source>
</evidence>
<feature type="binding site" evidence="9">
    <location>
        <begin position="26"/>
        <end position="33"/>
    </location>
    <ligand>
        <name>ATP</name>
        <dbReference type="ChEBI" id="CHEBI:30616"/>
    </ligand>
</feature>
<evidence type="ECO:0000256" key="1">
    <source>
        <dbReference type="ARBA" id="ARBA00022741"/>
    </source>
</evidence>
<dbReference type="Pfam" id="PF13361">
    <property type="entry name" value="UvrD_C"/>
    <property type="match status" value="2"/>
</dbReference>
<comment type="caution">
    <text evidence="13">The sequence shown here is derived from an EMBL/GenBank/DDBJ whole genome shotgun (WGS) entry which is preliminary data.</text>
</comment>
<dbReference type="Proteomes" id="UP001589788">
    <property type="component" value="Unassembled WGS sequence"/>
</dbReference>
<keyword evidence="1 9" id="KW-0547">Nucleotide-binding</keyword>
<organism evidence="13 14">
    <name type="scientific">Aciditerrimonas ferrireducens</name>
    <dbReference type="NCBI Taxonomy" id="667306"/>
    <lineage>
        <taxon>Bacteria</taxon>
        <taxon>Bacillati</taxon>
        <taxon>Actinomycetota</taxon>
        <taxon>Acidimicrobiia</taxon>
        <taxon>Acidimicrobiales</taxon>
        <taxon>Acidimicrobiaceae</taxon>
        <taxon>Aciditerrimonas</taxon>
    </lineage>
</organism>
<sequence>MSGTIPDETARRLLADTLDRSVVVSAGAGSGKTTALVGRIVGALLSGRVTPDRLVAVTFTEAAAGELRRRLRRVLRMVADGQDPRSLPGLPADVPADATKRAALALESLDEAVVTTVHGFARQLLAAQPQAVGLPATFEVLDGPAARRMLVAQWERTLGALSSSDTATEAFRRARVLRGIRSRQLSEVFEWLSGNWDLLEDQPVPDPGPWPGVEPTAVVDPLRRALGFLEDCRDSSDLLAQHLVALAESLTPLEEAGDDEERFLRALGAMPTIRTKLGKKENWGESLAGVRDALATASRARSEQLRAAEVWCLRAWQGWLGQAVVRAAEERRSQGTLTFHDLVVLARRLLRQHPAVLGMVRSRIGLVVVDELQDTDPIQAELAVRLTAEPALLAEDAWEEARVGSGRLVVVGDPTQSIYRFRRADPAVMGATAQVVGTAPLTLRANFRSRPSIVTFVREAMTAIGSTGGADGTVLDGLGPVDAVAVRDEGSLAPGVVVVGDAVAASARERRRLAAQEVAEVLAGAVGTWPVGDEERPARASDLCVLLRTRTGLSELEAALEAVGLPYRLDSGGLLYQSRLVRDVLAVLRCLADPGDPVATVGALRSELLRCSDTSLAEYRLAGGVFDCRAPTPRGLPTTHPVVAGLGTLADLAAQCWAMAPDEVLDRVLATFGIVGRALAAEQWRERWRRLRFLCMEVQRHQAEQGGDLRALLAWIGEREHEQVRVPDLELPEEGHDAVQVTTVHGAKGLEFPIVAVLGFGDSGRGPAGPVVLAGPEGLELRVGRASTPGYDAAKEQEARAQAAERARLFYVACTRARDHVVLSLHRSDKEQGDPSIAQRVAALVAERPELTRPLPPSTRPAAAGAPPGAEQERPVPLPPDG</sequence>
<evidence type="ECO:0000256" key="3">
    <source>
        <dbReference type="ARBA" id="ARBA00022806"/>
    </source>
</evidence>
<dbReference type="PROSITE" id="PS51217">
    <property type="entry name" value="UVRD_HELICASE_CTER"/>
    <property type="match status" value="1"/>
</dbReference>
<evidence type="ECO:0000256" key="6">
    <source>
        <dbReference type="ARBA" id="ARBA00034617"/>
    </source>
</evidence>
<evidence type="ECO:0000256" key="2">
    <source>
        <dbReference type="ARBA" id="ARBA00022801"/>
    </source>
</evidence>
<evidence type="ECO:0000313" key="13">
    <source>
        <dbReference type="EMBL" id="MFC0082789.1"/>
    </source>
</evidence>
<comment type="catalytic activity">
    <reaction evidence="6">
        <text>Couples ATP hydrolysis with the unwinding of duplex DNA by translocating in the 3'-5' direction.</text>
        <dbReference type="EC" id="5.6.2.4"/>
    </reaction>
</comment>
<feature type="domain" description="UvrD-like helicase ATP-binding" evidence="11">
    <location>
        <begin position="5"/>
        <end position="450"/>
    </location>
</feature>
<evidence type="ECO:0000259" key="11">
    <source>
        <dbReference type="PROSITE" id="PS51198"/>
    </source>
</evidence>
<keyword evidence="5" id="KW-0413">Isomerase</keyword>
<keyword evidence="2 9" id="KW-0378">Hydrolase</keyword>
<dbReference type="InterPro" id="IPR014017">
    <property type="entry name" value="DNA_helicase_UvrD-like_C"/>
</dbReference>
<comment type="catalytic activity">
    <reaction evidence="8">
        <text>ATP + H2O = ADP + phosphate + H(+)</text>
        <dbReference type="Rhea" id="RHEA:13065"/>
        <dbReference type="ChEBI" id="CHEBI:15377"/>
        <dbReference type="ChEBI" id="CHEBI:15378"/>
        <dbReference type="ChEBI" id="CHEBI:30616"/>
        <dbReference type="ChEBI" id="CHEBI:43474"/>
        <dbReference type="ChEBI" id="CHEBI:456216"/>
        <dbReference type="EC" id="5.6.2.4"/>
    </reaction>
</comment>
<protein>
    <recommendedName>
        <fullName evidence="7">DNA 3'-5' helicase</fullName>
        <ecNumber evidence="7">5.6.2.4</ecNumber>
    </recommendedName>
</protein>
<evidence type="ECO:0000256" key="9">
    <source>
        <dbReference type="PROSITE-ProRule" id="PRU00560"/>
    </source>
</evidence>
<evidence type="ECO:0000259" key="12">
    <source>
        <dbReference type="PROSITE" id="PS51217"/>
    </source>
</evidence>
<keyword evidence="4 9" id="KW-0067">ATP-binding</keyword>
<evidence type="ECO:0000256" key="4">
    <source>
        <dbReference type="ARBA" id="ARBA00022840"/>
    </source>
</evidence>
<evidence type="ECO:0000256" key="5">
    <source>
        <dbReference type="ARBA" id="ARBA00023235"/>
    </source>
</evidence>
<feature type="non-terminal residue" evidence="13">
    <location>
        <position position="882"/>
    </location>
</feature>
<dbReference type="PANTHER" id="PTHR11070">
    <property type="entry name" value="UVRD / RECB / PCRA DNA HELICASE FAMILY MEMBER"/>
    <property type="match status" value="1"/>
</dbReference>
<dbReference type="PANTHER" id="PTHR11070:SF2">
    <property type="entry name" value="ATP-DEPENDENT DNA HELICASE SRS2"/>
    <property type="match status" value="1"/>
</dbReference>
<dbReference type="GO" id="GO:0008854">
    <property type="term" value="F:exodeoxyribonuclease V activity"/>
    <property type="evidence" value="ECO:0007669"/>
    <property type="project" value="UniProtKB-EC"/>
</dbReference>
<keyword evidence="3 9" id="KW-0347">Helicase</keyword>
<feature type="region of interest" description="Disordered" evidence="10">
    <location>
        <begin position="848"/>
        <end position="882"/>
    </location>
</feature>